<evidence type="ECO:0000313" key="2">
    <source>
        <dbReference type="Proteomes" id="UP001249851"/>
    </source>
</evidence>
<keyword evidence="2" id="KW-1185">Reference proteome</keyword>
<accession>A0AAD9Q0F8</accession>
<organism evidence="1 2">
    <name type="scientific">Acropora cervicornis</name>
    <name type="common">Staghorn coral</name>
    <dbReference type="NCBI Taxonomy" id="6130"/>
    <lineage>
        <taxon>Eukaryota</taxon>
        <taxon>Metazoa</taxon>
        <taxon>Cnidaria</taxon>
        <taxon>Anthozoa</taxon>
        <taxon>Hexacorallia</taxon>
        <taxon>Scleractinia</taxon>
        <taxon>Astrocoeniina</taxon>
        <taxon>Acroporidae</taxon>
        <taxon>Acropora</taxon>
    </lineage>
</organism>
<gene>
    <name evidence="1" type="ORF">P5673_026501</name>
</gene>
<dbReference type="PANTHER" id="PTHR46579:SF2">
    <property type="entry name" value="C2H2-TYPE DOMAIN-CONTAINING PROTEIN"/>
    <property type="match status" value="1"/>
</dbReference>
<proteinExistence type="predicted"/>
<dbReference type="PANTHER" id="PTHR46579">
    <property type="entry name" value="F5/8 TYPE C DOMAIN-CONTAINING PROTEIN-RELATED"/>
    <property type="match status" value="1"/>
</dbReference>
<name>A0AAD9Q0F8_ACRCE</name>
<reference evidence="1" key="1">
    <citation type="journal article" date="2023" name="G3 (Bethesda)">
        <title>Whole genome assembly and annotation of the endangered Caribbean coral Acropora cervicornis.</title>
        <authorList>
            <person name="Selwyn J.D."/>
            <person name="Vollmer S.V."/>
        </authorList>
    </citation>
    <scope>NUCLEOTIDE SEQUENCE</scope>
    <source>
        <strain evidence="1">K2</strain>
    </source>
</reference>
<sequence>MNGCLTNMIHGTRHIAEQVASTLSVVRNLPTVVKNLNPTNNSKEVIQLAKKLAGEKNNNSPSLECHSGCLLLGKPKHQCLKKKHREALNTFLSCRGMPVISSTQLVEVYLRLKNKAQTITSRSYTRANRTCSYTVEFFDSNGKIKFGDVCCYVYLHATPVAIVNTYKVVPGSIIDYKGFCLTKHISKVLGTNNFIAIMLDQIKQICIRIEISGNNDIFISALHLGWCIAPGIAGVLPGIPSFPPGILPIPPGIPRFPPGIPSLPPGIPDIFLHGYMKINYYSYYILLVKNEEGVTDDSSEEEQEPEVWEDICSQDLWGDVENNDPCPEPSPKRSRTQKLTTLVQWLVYFILMWQSFCKLSDNGLEWLLQFLVQFFKVLSELSGCEYITVLVAIIPSSLYLLRKFACLDCDNFIKFAVCPKCAKLYDPKNCTETDDGGGRKHMNDYSVGVRYLANLNLPRSVRFKWENIIVVGVIPGLDKEPESLNEFLIPLLKEMEEWSKRDIKSHGENARKLNRARTKKEHDELSKKYGLYHSVLLDFSYFDCIRFTVVDPMENLFLGTAKSMFKL</sequence>
<dbReference type="AlphaFoldDB" id="A0AAD9Q0F8"/>
<comment type="caution">
    <text evidence="1">The sequence shown here is derived from an EMBL/GenBank/DDBJ whole genome shotgun (WGS) entry which is preliminary data.</text>
</comment>
<evidence type="ECO:0000313" key="1">
    <source>
        <dbReference type="EMBL" id="KAK2552419.1"/>
    </source>
</evidence>
<dbReference type="Proteomes" id="UP001249851">
    <property type="component" value="Unassembled WGS sequence"/>
</dbReference>
<protein>
    <submittedName>
        <fullName evidence="1">Uncharacterized protein</fullName>
    </submittedName>
</protein>
<dbReference type="EMBL" id="JARQWQ010000087">
    <property type="protein sequence ID" value="KAK2552419.1"/>
    <property type="molecule type" value="Genomic_DNA"/>
</dbReference>
<reference evidence="1" key="2">
    <citation type="journal article" date="2023" name="Science">
        <title>Genomic signatures of disease resistance in endangered staghorn corals.</title>
        <authorList>
            <person name="Vollmer S.V."/>
            <person name="Selwyn J.D."/>
            <person name="Despard B.A."/>
            <person name="Roesel C.L."/>
        </authorList>
    </citation>
    <scope>NUCLEOTIDE SEQUENCE</scope>
    <source>
        <strain evidence="1">K2</strain>
    </source>
</reference>